<keyword evidence="3" id="KW-1185">Reference proteome</keyword>
<feature type="region of interest" description="Disordered" evidence="1">
    <location>
        <begin position="115"/>
        <end position="134"/>
    </location>
</feature>
<reference evidence="2 3" key="1">
    <citation type="journal article" date="2019" name="Commun. Biol.">
        <title>The bagworm genome reveals a unique fibroin gene that provides high tensile strength.</title>
        <authorList>
            <person name="Kono N."/>
            <person name="Nakamura H."/>
            <person name="Ohtoshi R."/>
            <person name="Tomita M."/>
            <person name="Numata K."/>
            <person name="Arakawa K."/>
        </authorList>
    </citation>
    <scope>NUCLEOTIDE SEQUENCE [LARGE SCALE GENOMIC DNA]</scope>
</reference>
<organism evidence="2 3">
    <name type="scientific">Eumeta variegata</name>
    <name type="common">Bagworm moth</name>
    <name type="synonym">Eumeta japonica</name>
    <dbReference type="NCBI Taxonomy" id="151549"/>
    <lineage>
        <taxon>Eukaryota</taxon>
        <taxon>Metazoa</taxon>
        <taxon>Ecdysozoa</taxon>
        <taxon>Arthropoda</taxon>
        <taxon>Hexapoda</taxon>
        <taxon>Insecta</taxon>
        <taxon>Pterygota</taxon>
        <taxon>Neoptera</taxon>
        <taxon>Endopterygota</taxon>
        <taxon>Lepidoptera</taxon>
        <taxon>Glossata</taxon>
        <taxon>Ditrysia</taxon>
        <taxon>Tineoidea</taxon>
        <taxon>Psychidae</taxon>
        <taxon>Oiketicinae</taxon>
        <taxon>Eumeta</taxon>
    </lineage>
</organism>
<protein>
    <submittedName>
        <fullName evidence="2">Uncharacterized protein</fullName>
    </submittedName>
</protein>
<comment type="caution">
    <text evidence="2">The sequence shown here is derived from an EMBL/GenBank/DDBJ whole genome shotgun (WGS) entry which is preliminary data.</text>
</comment>
<sequence>MIFSIDAVTFYQNSCDRTKIKHTLLRRHCSVQVTFEFKELSADLEVLDPAVRVKCTCTDIFRSKRTAGNGVSLPDVRCVATVSLQKLMLQSKRRRDFSLLVRSLRTAGEIRSRPHKNLADERRLSPEITPRAGE</sequence>
<evidence type="ECO:0000313" key="2">
    <source>
        <dbReference type="EMBL" id="GBO99432.1"/>
    </source>
</evidence>
<evidence type="ECO:0000313" key="3">
    <source>
        <dbReference type="Proteomes" id="UP000299102"/>
    </source>
</evidence>
<gene>
    <name evidence="2" type="ORF">EVAR_635_1</name>
</gene>
<dbReference type="Proteomes" id="UP000299102">
    <property type="component" value="Unassembled WGS sequence"/>
</dbReference>
<accession>A0A4C1SB93</accession>
<evidence type="ECO:0000256" key="1">
    <source>
        <dbReference type="SAM" id="MobiDB-lite"/>
    </source>
</evidence>
<feature type="compositionally biased region" description="Basic and acidic residues" evidence="1">
    <location>
        <begin position="115"/>
        <end position="125"/>
    </location>
</feature>
<dbReference type="EMBL" id="BGZK01000003">
    <property type="protein sequence ID" value="GBO99432.1"/>
    <property type="molecule type" value="Genomic_DNA"/>
</dbReference>
<proteinExistence type="predicted"/>
<dbReference type="AlphaFoldDB" id="A0A4C1SB93"/>
<name>A0A4C1SB93_EUMVA</name>